<evidence type="ECO:0000313" key="2">
    <source>
        <dbReference type="EMBL" id="QJD97349.1"/>
    </source>
</evidence>
<keyword evidence="1" id="KW-0812">Transmembrane</keyword>
<dbReference type="PANTHER" id="PTHR34219">
    <property type="entry name" value="IRON-REGULATED INNER MEMBRANE PROTEIN-RELATED"/>
    <property type="match status" value="1"/>
</dbReference>
<sequence>MRIKKVMLFLHRWLGFISGLVVFIVSVTGCIFCFQKEISDVIYRKQLLVNPPVHGVTLPISQLKQTAQAALHSPTVSITAYTDPGMAWECMYYKPGNDKAFWVFDTMEAYKSVFINPYTGQITGMRDYKTDFFMVVKYIHWSLLLNTRYGQPIVGYSTLIFVVLLITGLILWWPKNLKRANFNKSFKVKWNASFKRLNYDLHNVLGFYATLVALVLALTGMVMAMQWFNKAVYVVASQSIIPPAFKTFTSDSTAKQIAQPLNVAFKAAWQSFPDAKRIMITPAATTKDVIYAYGYRGKEDFYDWDILRFDQYSGKLLNRENFKDKNNGEKLLTMNYDIHVGAIWGLPGKILAFIASLISASLPVTGLLVWLGKRKKFKRKSNQGSDVQGADSLVQRSTTKISRVYQAGKA</sequence>
<dbReference type="KEGG" id="mrob:HH214_16485"/>
<evidence type="ECO:0000313" key="3">
    <source>
        <dbReference type="Proteomes" id="UP000503278"/>
    </source>
</evidence>
<dbReference type="InterPro" id="IPR005625">
    <property type="entry name" value="PepSY-ass_TM"/>
</dbReference>
<proteinExistence type="predicted"/>
<feature type="transmembrane region" description="Helical" evidence="1">
    <location>
        <begin position="153"/>
        <end position="173"/>
    </location>
</feature>
<feature type="transmembrane region" description="Helical" evidence="1">
    <location>
        <begin position="205"/>
        <end position="228"/>
    </location>
</feature>
<dbReference type="PROSITE" id="PS51257">
    <property type="entry name" value="PROKAR_LIPOPROTEIN"/>
    <property type="match status" value="1"/>
</dbReference>
<evidence type="ECO:0000256" key="1">
    <source>
        <dbReference type="SAM" id="Phobius"/>
    </source>
</evidence>
<keyword evidence="3" id="KW-1185">Reference proteome</keyword>
<feature type="transmembrane region" description="Helical" evidence="1">
    <location>
        <begin position="350"/>
        <end position="371"/>
    </location>
</feature>
<dbReference type="EMBL" id="CP051682">
    <property type="protein sequence ID" value="QJD97349.1"/>
    <property type="molecule type" value="Genomic_DNA"/>
</dbReference>
<reference evidence="2 3" key="1">
    <citation type="submission" date="2020-04" db="EMBL/GenBank/DDBJ databases">
        <title>Genome sequencing of novel species.</title>
        <authorList>
            <person name="Heo J."/>
            <person name="Kim S.-J."/>
            <person name="Kim J.-S."/>
            <person name="Hong S.-B."/>
            <person name="Kwon S.-W."/>
        </authorList>
    </citation>
    <scope>NUCLEOTIDE SEQUENCE [LARGE SCALE GENOMIC DNA]</scope>
    <source>
        <strain evidence="2 3">F39-2</strain>
    </source>
</reference>
<feature type="transmembrane region" description="Helical" evidence="1">
    <location>
        <begin position="12"/>
        <end position="34"/>
    </location>
</feature>
<dbReference type="RefSeq" id="WP_169609446.1">
    <property type="nucleotide sequence ID" value="NZ_CP051682.1"/>
</dbReference>
<gene>
    <name evidence="2" type="ORF">HH214_16485</name>
</gene>
<accession>A0A7L5E4W8</accession>
<protein>
    <submittedName>
        <fullName evidence="2">PepSY domain-containing protein</fullName>
    </submittedName>
</protein>
<keyword evidence="1" id="KW-0472">Membrane</keyword>
<keyword evidence="1" id="KW-1133">Transmembrane helix</keyword>
<dbReference type="PANTHER" id="PTHR34219:SF3">
    <property type="entry name" value="BLL7967 PROTEIN"/>
    <property type="match status" value="1"/>
</dbReference>
<dbReference type="AlphaFoldDB" id="A0A7L5E4W8"/>
<dbReference type="Proteomes" id="UP000503278">
    <property type="component" value="Chromosome"/>
</dbReference>
<organism evidence="2 3">
    <name type="scientific">Mucilaginibacter robiniae</name>
    <dbReference type="NCBI Taxonomy" id="2728022"/>
    <lineage>
        <taxon>Bacteria</taxon>
        <taxon>Pseudomonadati</taxon>
        <taxon>Bacteroidota</taxon>
        <taxon>Sphingobacteriia</taxon>
        <taxon>Sphingobacteriales</taxon>
        <taxon>Sphingobacteriaceae</taxon>
        <taxon>Mucilaginibacter</taxon>
    </lineage>
</organism>
<dbReference type="Pfam" id="PF03929">
    <property type="entry name" value="PepSY_TM"/>
    <property type="match status" value="1"/>
</dbReference>
<name>A0A7L5E4W8_9SPHI</name>